<dbReference type="Proteomes" id="UP000293874">
    <property type="component" value="Unassembled WGS sequence"/>
</dbReference>
<keyword evidence="2" id="KW-1185">Reference proteome</keyword>
<dbReference type="AlphaFoldDB" id="A0A4Q7N5P6"/>
<sequence>MKNVIKVSALCIVTTMAGLTGCKKDSDEKIPDAVTIKTPAGGFTADRLKTLKLSTETNITNGTREWKVDDQLVSTDSVYYFISDKEGTYQVSITVSNGNRIATSTATIQVKNETVAYKRNAMKVFDFQPAPGQFLNELPMWESGITEAQMIARAQDEILANRMVSLGTFGGYIVMGFDHAVMNVPGQANFRVLGNGFATWSEAGIIEVAVDANGNGLPDDEWFEIAGSEYNKASTIKDYEITYYKPNEEKEPVTHPNFPYASDMEYIKWTDNKGGTGYVYKNSFHSQSYYPQWKGNTLTFKGTKIANDKIENSSEDPEFPYWTSGEFDFGYADNWPNSDERSAIKLDWAVSKKTGQPVKLSGIHFVRVYTGLLADIGWLGELSTEVGGAEDLNIPKK</sequence>
<accession>A0A4Q7N5P6</accession>
<dbReference type="RefSeq" id="WP_130540634.1">
    <property type="nucleotide sequence ID" value="NZ_SGXA01000001.1"/>
</dbReference>
<protein>
    <submittedName>
        <fullName evidence="1">PKD family protein</fullName>
    </submittedName>
</protein>
<dbReference type="PROSITE" id="PS51257">
    <property type="entry name" value="PROKAR_LIPOPROTEIN"/>
    <property type="match status" value="1"/>
</dbReference>
<organism evidence="1 2">
    <name type="scientific">Pseudobacter ginsenosidimutans</name>
    <dbReference type="NCBI Taxonomy" id="661488"/>
    <lineage>
        <taxon>Bacteria</taxon>
        <taxon>Pseudomonadati</taxon>
        <taxon>Bacteroidota</taxon>
        <taxon>Chitinophagia</taxon>
        <taxon>Chitinophagales</taxon>
        <taxon>Chitinophagaceae</taxon>
        <taxon>Pseudobacter</taxon>
    </lineage>
</organism>
<comment type="caution">
    <text evidence="1">The sequence shown here is derived from an EMBL/GenBank/DDBJ whole genome shotgun (WGS) entry which is preliminary data.</text>
</comment>
<evidence type="ECO:0000313" key="2">
    <source>
        <dbReference type="Proteomes" id="UP000293874"/>
    </source>
</evidence>
<name>A0A4Q7N5P6_9BACT</name>
<gene>
    <name evidence="1" type="ORF">EV199_2213</name>
</gene>
<reference evidence="1 2" key="1">
    <citation type="submission" date="2019-02" db="EMBL/GenBank/DDBJ databases">
        <title>Genomic Encyclopedia of Type Strains, Phase IV (KMG-IV): sequencing the most valuable type-strain genomes for metagenomic binning, comparative biology and taxonomic classification.</title>
        <authorList>
            <person name="Goeker M."/>
        </authorList>
    </citation>
    <scope>NUCLEOTIDE SEQUENCE [LARGE SCALE GENOMIC DNA]</scope>
    <source>
        <strain evidence="1 2">DSM 18116</strain>
    </source>
</reference>
<dbReference type="SUPFAM" id="SSF49299">
    <property type="entry name" value="PKD domain"/>
    <property type="match status" value="1"/>
</dbReference>
<dbReference type="InterPro" id="IPR035986">
    <property type="entry name" value="PKD_dom_sf"/>
</dbReference>
<evidence type="ECO:0000313" key="1">
    <source>
        <dbReference type="EMBL" id="RZS76330.1"/>
    </source>
</evidence>
<dbReference type="EMBL" id="SGXA01000001">
    <property type="protein sequence ID" value="RZS76330.1"/>
    <property type="molecule type" value="Genomic_DNA"/>
</dbReference>
<proteinExistence type="predicted"/>